<organism evidence="1 2">
    <name type="scientific">Streptomyces roseus</name>
    <dbReference type="NCBI Taxonomy" id="66430"/>
    <lineage>
        <taxon>Bacteria</taxon>
        <taxon>Bacillati</taxon>
        <taxon>Actinomycetota</taxon>
        <taxon>Actinomycetes</taxon>
        <taxon>Kitasatosporales</taxon>
        <taxon>Streptomycetaceae</taxon>
        <taxon>Streptomyces</taxon>
    </lineage>
</organism>
<reference evidence="1 2" key="1">
    <citation type="submission" date="2015-06" db="EMBL/GenBank/DDBJ databases">
        <title>Recapitulation of the evolution of biosynthetic gene clusters reveals hidden chemical diversity on bacterial genomes.</title>
        <authorList>
            <person name="Cruz-Morales P."/>
            <person name="Martinez-Guerrero C."/>
            <person name="Morales-Escalante M.A."/>
            <person name="Yanez-Guerra L.A."/>
            <person name="Kopp J.F."/>
            <person name="Feldmann J."/>
            <person name="Ramos-Aboites H.E."/>
            <person name="Barona-Gomez F."/>
        </authorList>
    </citation>
    <scope>NUCLEOTIDE SEQUENCE [LARGE SCALE GENOMIC DNA]</scope>
    <source>
        <strain evidence="1 2">ATCC 31245</strain>
    </source>
</reference>
<gene>
    <name evidence="1" type="ORF">ACS04_32020</name>
</gene>
<proteinExistence type="predicted"/>
<sequence>MLGSVNFIVRSDRLPVSGLTHAIFMSPVPVPVSVPTNVTGVGWLHGTVGVSGLVAATSASVMLTLTGAGASLQEMLP</sequence>
<accession>A0A0J6XFH5</accession>
<evidence type="ECO:0000313" key="1">
    <source>
        <dbReference type="EMBL" id="KMO93874.1"/>
    </source>
</evidence>
<dbReference type="AlphaFoldDB" id="A0A0J6XFH5"/>
<dbReference type="EMBL" id="LFML01000157">
    <property type="protein sequence ID" value="KMO93874.1"/>
    <property type="molecule type" value="Genomic_DNA"/>
</dbReference>
<comment type="caution">
    <text evidence="1">The sequence shown here is derived from an EMBL/GenBank/DDBJ whole genome shotgun (WGS) entry which is preliminary data.</text>
</comment>
<name>A0A0J6XFH5_9ACTN</name>
<dbReference type="Proteomes" id="UP000035932">
    <property type="component" value="Unassembled WGS sequence"/>
</dbReference>
<protein>
    <submittedName>
        <fullName evidence="1">Uncharacterized protein</fullName>
    </submittedName>
</protein>
<keyword evidence="2" id="KW-1185">Reference proteome</keyword>
<evidence type="ECO:0000313" key="2">
    <source>
        <dbReference type="Proteomes" id="UP000035932"/>
    </source>
</evidence>